<organism evidence="1">
    <name type="scientific">Myoviridae sp. ctqfO1</name>
    <dbReference type="NCBI Taxonomy" id="2827710"/>
    <lineage>
        <taxon>Viruses</taxon>
        <taxon>Duplodnaviria</taxon>
        <taxon>Heunggongvirae</taxon>
        <taxon>Uroviricota</taxon>
        <taxon>Caudoviricetes</taxon>
    </lineage>
</organism>
<protein>
    <submittedName>
        <fullName evidence="1">Uncharacterized protein</fullName>
    </submittedName>
</protein>
<name>A0A8S5T3A6_9CAUD</name>
<proteinExistence type="predicted"/>
<reference evidence="1" key="1">
    <citation type="journal article" date="2021" name="Proc. Natl. Acad. Sci. U.S.A.">
        <title>A Catalog of Tens of Thousands of Viruses from Human Metagenomes Reveals Hidden Associations with Chronic Diseases.</title>
        <authorList>
            <person name="Tisza M.J."/>
            <person name="Buck C.B."/>
        </authorList>
    </citation>
    <scope>NUCLEOTIDE SEQUENCE</scope>
    <source>
        <strain evidence="1">CtqfO1</strain>
    </source>
</reference>
<sequence length="82" mass="9384">MDELYIEAESIINKMDADAHEKLYAACVRAISHAGWEVIEGKRMSNRLLASLVVDAIVNVELLGDEAFTEKIYDYYDVHFPY</sequence>
<evidence type="ECO:0000313" key="1">
    <source>
        <dbReference type="EMBL" id="DAF57592.1"/>
    </source>
</evidence>
<dbReference type="EMBL" id="BK032734">
    <property type="protein sequence ID" value="DAF57592.1"/>
    <property type="molecule type" value="Genomic_DNA"/>
</dbReference>
<accession>A0A8S5T3A6</accession>